<dbReference type="InterPro" id="IPR058055">
    <property type="entry name" value="PA-PLA1"/>
</dbReference>
<evidence type="ECO:0000313" key="4">
    <source>
        <dbReference type="EMBL" id="CAL5133353.1"/>
    </source>
</evidence>
<feature type="compositionally biased region" description="Polar residues" evidence="2">
    <location>
        <begin position="763"/>
        <end position="779"/>
    </location>
</feature>
<organism evidence="4 5">
    <name type="scientific">Calicophoron daubneyi</name>
    <name type="common">Rumen fluke</name>
    <name type="synonym">Paramphistomum daubneyi</name>
    <dbReference type="NCBI Taxonomy" id="300641"/>
    <lineage>
        <taxon>Eukaryota</taxon>
        <taxon>Metazoa</taxon>
        <taxon>Spiralia</taxon>
        <taxon>Lophotrochozoa</taxon>
        <taxon>Platyhelminthes</taxon>
        <taxon>Trematoda</taxon>
        <taxon>Digenea</taxon>
        <taxon>Plagiorchiida</taxon>
        <taxon>Pronocephalata</taxon>
        <taxon>Paramphistomoidea</taxon>
        <taxon>Paramphistomidae</taxon>
        <taxon>Calicophoron</taxon>
    </lineage>
</organism>
<comment type="caution">
    <text evidence="4">The sequence shown here is derived from an EMBL/GenBank/DDBJ whole genome shotgun (WGS) entry which is preliminary data.</text>
</comment>
<feature type="domain" description="DDHD" evidence="3">
    <location>
        <begin position="605"/>
        <end position="885"/>
    </location>
</feature>
<dbReference type="PANTHER" id="PTHR23509:SF48">
    <property type="entry name" value="INTRACELLULAR PHOSPHOLIPASE A1"/>
    <property type="match status" value="1"/>
</dbReference>
<dbReference type="InterPro" id="IPR004177">
    <property type="entry name" value="DDHD_dom"/>
</dbReference>
<dbReference type="GO" id="GO:0046872">
    <property type="term" value="F:metal ion binding"/>
    <property type="evidence" value="ECO:0007669"/>
    <property type="project" value="InterPro"/>
</dbReference>
<feature type="region of interest" description="Disordered" evidence="2">
    <location>
        <begin position="467"/>
        <end position="507"/>
    </location>
</feature>
<dbReference type="PANTHER" id="PTHR23509">
    <property type="entry name" value="PA-PL1 PHOSPHOLIPASE FAMILY"/>
    <property type="match status" value="1"/>
</dbReference>
<dbReference type="Proteomes" id="UP001497525">
    <property type="component" value="Unassembled WGS sequence"/>
</dbReference>
<gene>
    <name evidence="4" type="ORF">CDAUBV1_LOCUS6606</name>
</gene>
<accession>A0AAV2TA97</accession>
<dbReference type="GO" id="GO:0004620">
    <property type="term" value="F:phospholipase activity"/>
    <property type="evidence" value="ECO:0007669"/>
    <property type="project" value="TreeGrafter"/>
</dbReference>
<feature type="compositionally biased region" description="Low complexity" evidence="2">
    <location>
        <begin position="728"/>
        <end position="745"/>
    </location>
</feature>
<comment type="similarity">
    <text evidence="1">Belongs to the PA-PLA1 family.</text>
</comment>
<evidence type="ECO:0000313" key="5">
    <source>
        <dbReference type="Proteomes" id="UP001497525"/>
    </source>
</evidence>
<evidence type="ECO:0000256" key="2">
    <source>
        <dbReference type="SAM" id="MobiDB-lite"/>
    </source>
</evidence>
<dbReference type="EMBL" id="CAXLJL010000156">
    <property type="protein sequence ID" value="CAL5133353.1"/>
    <property type="molecule type" value="Genomic_DNA"/>
</dbReference>
<evidence type="ECO:0000256" key="1">
    <source>
        <dbReference type="ARBA" id="ARBA00038464"/>
    </source>
</evidence>
<feature type="region of interest" description="Disordered" evidence="2">
    <location>
        <begin position="762"/>
        <end position="787"/>
    </location>
</feature>
<dbReference type="AlphaFoldDB" id="A0AAV2TA97"/>
<sequence length="894" mass="100154">MLREDQVRWFNKATNTKRWTPFDGYDSLNLEKSFRNLKSPQFLTSPDISWPNGINRSTEGWKLQDLDGHKSGSFDASHAPPLPSVPVLGGLYEVDLSSLCCKPIYWKDDNFLMKVLRGVWFRDGGTNGLDPIDDEIMVRLLESEHAKLHPEGNKEPTIMQIQPSGHESRRSAGIRKVAVATPRLTLKSTASAPVLCGKSEYCVKMLDSSDNKGHLPRVGSTLSATANELKRKPPFHTLCYMDYHVDWYEPDEVYLYQDSTAVYIQQKLGIQKVGTRLYRGYNQEAKQDDRLPDITHLCFVIHGIGQKMGTTPIQRSCADLRETCAKLKAKYFPHLDQTNQRVEFLPVEWRCSLHLDGDTVDSITPIHVRNLRTTLNSSAMDIMYYTSPLYRAEISCYLLNELNRLYKTFCTRNPDFESRGGKVSLIAHSLGCVLVYDLITGWSRPIYNQADQATISRPSYMHFIDSTDGVNAHNQTDRNRYMPKTSGMDSDESNNPGATKRRRSSHPDPLADWMGCGFYDSPSQNLRRVALLGQHLESAKIIVSRLEQELVSLTHPRDKLDSLELSHSNKQLNLTPTIKLTPETTDTECFPESPCSYFGSNSLLFKSNLANFFCLGSPLAVFMALRGIRPGPYVTQDNILPRRLCPRIFNIYHPADPVAYRLEPLVLKHYSSIRPVLVHRADASEKPDYDDLPIIVPSEKEARGRWSELINLLTLSSRQSAAKADATSENSESQQQIGSQSGSHGSFASRVIGFLSRYASEPVTPTNTESPLITPTSGGISDEEGLPGPTLLPTLPSQKPTEELVDDLAYPVVASTDSTYVPLTGNDAGGVDPPASTTSLRLEHRLDFELRSSRYENVYISILTSHSNYWTNSDVAMLIMNQLFGSSIAPQSSI</sequence>
<evidence type="ECO:0000259" key="3">
    <source>
        <dbReference type="PROSITE" id="PS51043"/>
    </source>
</evidence>
<proteinExistence type="inferred from homology"/>
<reference evidence="4" key="1">
    <citation type="submission" date="2024-06" db="EMBL/GenBank/DDBJ databases">
        <authorList>
            <person name="Liu X."/>
            <person name="Lenzi L."/>
            <person name="Haldenby T S."/>
            <person name="Uol C."/>
        </authorList>
    </citation>
    <scope>NUCLEOTIDE SEQUENCE</scope>
</reference>
<dbReference type="GO" id="GO:0005737">
    <property type="term" value="C:cytoplasm"/>
    <property type="evidence" value="ECO:0007669"/>
    <property type="project" value="TreeGrafter"/>
</dbReference>
<name>A0AAV2TA97_CALDB</name>
<feature type="region of interest" description="Disordered" evidence="2">
    <location>
        <begin position="723"/>
        <end position="745"/>
    </location>
</feature>
<dbReference type="SMART" id="SM01127">
    <property type="entry name" value="DDHD"/>
    <property type="match status" value="1"/>
</dbReference>
<dbReference type="Pfam" id="PF02862">
    <property type="entry name" value="DDHD"/>
    <property type="match status" value="1"/>
</dbReference>
<dbReference type="PROSITE" id="PS51043">
    <property type="entry name" value="DDHD"/>
    <property type="match status" value="1"/>
</dbReference>
<protein>
    <recommendedName>
        <fullName evidence="3">DDHD domain-containing protein</fullName>
    </recommendedName>
</protein>